<dbReference type="AlphaFoldDB" id="A0A533I658"/>
<protein>
    <submittedName>
        <fullName evidence="1">Uncharacterized protein</fullName>
    </submittedName>
</protein>
<gene>
    <name evidence="1" type="ORF">DI616_15840</name>
</gene>
<dbReference type="Proteomes" id="UP000315344">
    <property type="component" value="Unassembled WGS sequence"/>
</dbReference>
<evidence type="ECO:0000313" key="1">
    <source>
        <dbReference type="EMBL" id="TKW65198.1"/>
    </source>
</evidence>
<dbReference type="EMBL" id="VAFL01000015">
    <property type="protein sequence ID" value="TKW65198.1"/>
    <property type="molecule type" value="Genomic_DNA"/>
</dbReference>
<evidence type="ECO:0000313" key="2">
    <source>
        <dbReference type="Proteomes" id="UP000315344"/>
    </source>
</evidence>
<name>A0A533I658_PARDE</name>
<comment type="caution">
    <text evidence="1">The sequence shown here is derived from an EMBL/GenBank/DDBJ whole genome shotgun (WGS) entry which is preliminary data.</text>
</comment>
<proteinExistence type="predicted"/>
<reference evidence="1 2" key="1">
    <citation type="journal article" date="2017" name="Nat. Commun.">
        <title>In situ click chemistry generation of cyclooxygenase-2 inhibitors.</title>
        <authorList>
            <person name="Bhardwaj A."/>
            <person name="Kaur J."/>
            <person name="Wuest M."/>
            <person name="Wuest F."/>
        </authorList>
    </citation>
    <scope>NUCLEOTIDE SEQUENCE [LARGE SCALE GENOMIC DNA]</scope>
    <source>
        <strain evidence="1">S2_012_000_R3_94</strain>
    </source>
</reference>
<sequence>MNTNPYSSSLATSDPVKHPTYYLKGNTVVHQHELATNIKEDYAWLSAGPDYNVTGQHYNGKRWLWDRDKFVETYKDTYERHKYTTDVDGMSLLFQHLNPVDDDHPISKLIAMHKLVGAL</sequence>
<organism evidence="1 2">
    <name type="scientific">Paracoccus denitrificans</name>
    <dbReference type="NCBI Taxonomy" id="266"/>
    <lineage>
        <taxon>Bacteria</taxon>
        <taxon>Pseudomonadati</taxon>
        <taxon>Pseudomonadota</taxon>
        <taxon>Alphaproteobacteria</taxon>
        <taxon>Rhodobacterales</taxon>
        <taxon>Paracoccaceae</taxon>
        <taxon>Paracoccus</taxon>
    </lineage>
</organism>
<accession>A0A533I658</accession>